<keyword evidence="1" id="KW-0732">Signal</keyword>
<evidence type="ECO:0000256" key="1">
    <source>
        <dbReference type="SAM" id="SignalP"/>
    </source>
</evidence>
<dbReference type="AlphaFoldDB" id="A0A1W2ART7"/>
<organism evidence="2 3">
    <name type="scientific">Cellulophaga tyrosinoxydans</name>
    <dbReference type="NCBI Taxonomy" id="504486"/>
    <lineage>
        <taxon>Bacteria</taxon>
        <taxon>Pseudomonadati</taxon>
        <taxon>Bacteroidota</taxon>
        <taxon>Flavobacteriia</taxon>
        <taxon>Flavobacteriales</taxon>
        <taxon>Flavobacteriaceae</taxon>
        <taxon>Cellulophaga</taxon>
    </lineage>
</organism>
<dbReference type="RefSeq" id="WP_084061505.1">
    <property type="nucleotide sequence ID" value="NZ_FWXO01000003.1"/>
</dbReference>
<sequence>MKKIIPILALLSVFVFLNCSKSNSSEEEVTKIDKSTNLLGTGDSAGDILSNTKYDKLILEIGYVQGFKPTTTAIADLIEFLKERTFKENIEIQYQELDSPEKESLTISEIDKIVQENRTAYNSGSTLAIYIYFADAPSDGDEPEADLVTLGAAFRNTSMVIFESTVRELAGKSILISTGTVETATLNHEFGHLFGLVNIGSDMVNPHEGEMEITNDDGTTEIVPSQHCNQDNCLMRAELEFASAMGKMLTAKNGQVPDLDTECLLDLKANGGR</sequence>
<dbReference type="EMBL" id="FWXO01000003">
    <property type="protein sequence ID" value="SMC63232.1"/>
    <property type="molecule type" value="Genomic_DNA"/>
</dbReference>
<feature type="signal peptide" evidence="1">
    <location>
        <begin position="1"/>
        <end position="24"/>
    </location>
</feature>
<name>A0A1W2ART7_9FLAO</name>
<evidence type="ECO:0000313" key="3">
    <source>
        <dbReference type="Proteomes" id="UP000192360"/>
    </source>
</evidence>
<proteinExistence type="predicted"/>
<evidence type="ECO:0008006" key="4">
    <source>
        <dbReference type="Google" id="ProtNLM"/>
    </source>
</evidence>
<dbReference type="STRING" id="504486.SAMN05660703_2173"/>
<keyword evidence="3" id="KW-1185">Reference proteome</keyword>
<feature type="chain" id="PRO_5013048792" description="Membrane metalloprotease" evidence="1">
    <location>
        <begin position="25"/>
        <end position="273"/>
    </location>
</feature>
<protein>
    <recommendedName>
        <fullName evidence="4">Membrane metalloprotease</fullName>
    </recommendedName>
</protein>
<evidence type="ECO:0000313" key="2">
    <source>
        <dbReference type="EMBL" id="SMC63232.1"/>
    </source>
</evidence>
<gene>
    <name evidence="2" type="ORF">SAMN05660703_2173</name>
</gene>
<dbReference type="OrthoDB" id="1121673at2"/>
<accession>A0A1W2ART7</accession>
<dbReference type="Proteomes" id="UP000192360">
    <property type="component" value="Unassembled WGS sequence"/>
</dbReference>
<reference evidence="3" key="1">
    <citation type="submission" date="2017-04" db="EMBL/GenBank/DDBJ databases">
        <authorList>
            <person name="Varghese N."/>
            <person name="Submissions S."/>
        </authorList>
    </citation>
    <scope>NUCLEOTIDE SEQUENCE [LARGE SCALE GENOMIC DNA]</scope>
    <source>
        <strain evidence="3">DSM 21164</strain>
    </source>
</reference>